<proteinExistence type="predicted"/>
<dbReference type="Proteomes" id="UP000267798">
    <property type="component" value="Unassembled WGS sequence"/>
</dbReference>
<dbReference type="GO" id="GO:0008477">
    <property type="term" value="F:purine nucleosidase activity"/>
    <property type="evidence" value="ECO:0007669"/>
    <property type="project" value="TreeGrafter"/>
</dbReference>
<keyword evidence="1 4" id="KW-0378">Hydrolase</keyword>
<keyword evidence="2" id="KW-0326">Glycosidase</keyword>
<dbReference type="Pfam" id="PF01156">
    <property type="entry name" value="IU_nuc_hydro"/>
    <property type="match status" value="1"/>
</dbReference>
<dbReference type="InterPro" id="IPR001910">
    <property type="entry name" value="Inosine/uridine_hydrolase_dom"/>
</dbReference>
<evidence type="ECO:0000313" key="5">
    <source>
        <dbReference type="Proteomes" id="UP000267798"/>
    </source>
</evidence>
<organism evidence="4 5">
    <name type="scientific">Paenibacillus pinisoli</name>
    <dbReference type="NCBI Taxonomy" id="1276110"/>
    <lineage>
        <taxon>Bacteria</taxon>
        <taxon>Bacillati</taxon>
        <taxon>Bacillota</taxon>
        <taxon>Bacilli</taxon>
        <taxon>Bacillales</taxon>
        <taxon>Paenibacillaceae</taxon>
        <taxon>Paenibacillus</taxon>
    </lineage>
</organism>
<accession>A0A3A6PCB8</accession>
<dbReference type="InterPro" id="IPR036452">
    <property type="entry name" value="Ribo_hydro-like"/>
</dbReference>
<evidence type="ECO:0000259" key="3">
    <source>
        <dbReference type="Pfam" id="PF01156"/>
    </source>
</evidence>
<dbReference type="GO" id="GO:0006152">
    <property type="term" value="P:purine nucleoside catabolic process"/>
    <property type="evidence" value="ECO:0007669"/>
    <property type="project" value="TreeGrafter"/>
</dbReference>
<dbReference type="PANTHER" id="PTHR12304:SF4">
    <property type="entry name" value="URIDINE NUCLEOSIDASE"/>
    <property type="match status" value="1"/>
</dbReference>
<dbReference type="EMBL" id="QXQB01000003">
    <property type="protein sequence ID" value="RJX39012.1"/>
    <property type="molecule type" value="Genomic_DNA"/>
</dbReference>
<evidence type="ECO:0000256" key="1">
    <source>
        <dbReference type="ARBA" id="ARBA00022801"/>
    </source>
</evidence>
<dbReference type="OrthoDB" id="9797882at2"/>
<dbReference type="PANTHER" id="PTHR12304">
    <property type="entry name" value="INOSINE-URIDINE PREFERRING NUCLEOSIDE HYDROLASE"/>
    <property type="match status" value="1"/>
</dbReference>
<dbReference type="RefSeq" id="WP_120111976.1">
    <property type="nucleotide sequence ID" value="NZ_QXQB01000003.1"/>
</dbReference>
<dbReference type="GO" id="GO:0005829">
    <property type="term" value="C:cytosol"/>
    <property type="evidence" value="ECO:0007669"/>
    <property type="project" value="TreeGrafter"/>
</dbReference>
<name>A0A3A6PCB8_9BACL</name>
<sequence length="315" mass="34646">MTKKVILDCDPGHDDALALLMAIASEKIDLLAVTTSAGNQVPEKTYVNAKRLLTLAKSEHIPVARGASKPLRRNLIIADDVHGESGIDGAELPESAIQDLDISANELIAKILRESEEKVTLIATGPLTNIAIFLLSHPELKEKIEMISFMGGACFGGNITPHAEFNIYVDPEAADIVVKSGVPVAMFGLDVTLKAQLFEHDIKEIREVGNDVARTMADLLDFFNLTTTRPFWADEDHVEGIHMHDPCAVAYIIDPDMFTVYPMNVQVETSESLALGSTVVDYDNVYKKEKNVLVAFNLDLAKFKKLTMDTIKYFS</sequence>
<comment type="caution">
    <text evidence="4">The sequence shown here is derived from an EMBL/GenBank/DDBJ whole genome shotgun (WGS) entry which is preliminary data.</text>
</comment>
<dbReference type="SUPFAM" id="SSF53590">
    <property type="entry name" value="Nucleoside hydrolase"/>
    <property type="match status" value="1"/>
</dbReference>
<dbReference type="AlphaFoldDB" id="A0A3A6PCB8"/>
<dbReference type="CDD" id="cd02651">
    <property type="entry name" value="nuc_hydro_IU_UC_XIUA"/>
    <property type="match status" value="1"/>
</dbReference>
<feature type="domain" description="Inosine/uridine-preferring nucleoside hydrolase" evidence="3">
    <location>
        <begin position="5"/>
        <end position="305"/>
    </location>
</feature>
<reference evidence="4 5" key="1">
    <citation type="submission" date="2018-09" db="EMBL/GenBank/DDBJ databases">
        <title>Paenibacillus aracenensis nov. sp. isolated from a cave in southern Spain.</title>
        <authorList>
            <person name="Jurado V."/>
            <person name="Gutierrez-Patricio S."/>
            <person name="Gonzalez-Pimentel J.L."/>
            <person name="Miller A.Z."/>
            <person name="Laiz L."/>
            <person name="Saiz-Jimenez C."/>
        </authorList>
    </citation>
    <scope>NUCLEOTIDE SEQUENCE [LARGE SCALE GENOMIC DNA]</scope>
    <source>
        <strain evidence="4 5">JCM 19203</strain>
    </source>
</reference>
<dbReference type="Gene3D" id="3.90.245.10">
    <property type="entry name" value="Ribonucleoside hydrolase-like"/>
    <property type="match status" value="1"/>
</dbReference>
<gene>
    <name evidence="4" type="ORF">D3P09_16030</name>
</gene>
<evidence type="ECO:0000313" key="4">
    <source>
        <dbReference type="EMBL" id="RJX39012.1"/>
    </source>
</evidence>
<evidence type="ECO:0000256" key="2">
    <source>
        <dbReference type="ARBA" id="ARBA00023295"/>
    </source>
</evidence>
<dbReference type="InterPro" id="IPR023186">
    <property type="entry name" value="IUNH"/>
</dbReference>
<protein>
    <submittedName>
        <fullName evidence="4">Ribonucleoside hydrolase</fullName>
    </submittedName>
</protein>
<keyword evidence="5" id="KW-1185">Reference proteome</keyword>